<feature type="signal peptide" evidence="1">
    <location>
        <begin position="1"/>
        <end position="18"/>
    </location>
</feature>
<reference evidence="2" key="1">
    <citation type="journal article" date="2019" name="PLoS Negl. Trop. Dis.">
        <title>Revisiting the worldwide diversity of Leptospira species in the environment.</title>
        <authorList>
            <person name="Vincent A.T."/>
            <person name="Schiettekatte O."/>
            <person name="Bourhy P."/>
            <person name="Veyrier F.J."/>
            <person name="Picardeau M."/>
        </authorList>
    </citation>
    <scope>NUCLEOTIDE SEQUENCE [LARGE SCALE GENOMIC DNA]</scope>
    <source>
        <strain evidence="2">201702454</strain>
    </source>
</reference>
<gene>
    <name evidence="2" type="ORF">EHQ59_03605</name>
</gene>
<protein>
    <recommendedName>
        <fullName evidence="4">HEAT repeat domain-containing protein</fullName>
    </recommendedName>
</protein>
<name>A0A4R9JS53_9LEPT</name>
<dbReference type="EMBL" id="RQGG01000010">
    <property type="protein sequence ID" value="TGL55511.1"/>
    <property type="molecule type" value="Genomic_DNA"/>
</dbReference>
<organism evidence="2 3">
    <name type="scientific">Leptospira kemamanensis</name>
    <dbReference type="NCBI Taxonomy" id="2484942"/>
    <lineage>
        <taxon>Bacteria</taxon>
        <taxon>Pseudomonadati</taxon>
        <taxon>Spirochaetota</taxon>
        <taxon>Spirochaetia</taxon>
        <taxon>Leptospirales</taxon>
        <taxon>Leptospiraceae</taxon>
        <taxon>Leptospira</taxon>
    </lineage>
</organism>
<sequence length="173" mass="19944">MKLIFTLLILQTTLFAEALDPNRYQKIKRILSQTGHLELDVMKRSLESIVSYPAPYLRTLSEESGVRIYVKERAIMLLAHYPDGESENLLKNNVANQALHPSLRKFSARSYRDGFIGKKADQVNSYLNQYRYDAKIGDTVRTLLDPKIKKNLNLNLEKTEATENIKMKKKANQ</sequence>
<evidence type="ECO:0008006" key="4">
    <source>
        <dbReference type="Google" id="ProtNLM"/>
    </source>
</evidence>
<keyword evidence="3" id="KW-1185">Reference proteome</keyword>
<evidence type="ECO:0000313" key="3">
    <source>
        <dbReference type="Proteomes" id="UP000297609"/>
    </source>
</evidence>
<evidence type="ECO:0000256" key="1">
    <source>
        <dbReference type="SAM" id="SignalP"/>
    </source>
</evidence>
<dbReference type="Proteomes" id="UP000297609">
    <property type="component" value="Unassembled WGS sequence"/>
</dbReference>
<feature type="chain" id="PRO_5020532602" description="HEAT repeat domain-containing protein" evidence="1">
    <location>
        <begin position="19"/>
        <end position="173"/>
    </location>
</feature>
<proteinExistence type="predicted"/>
<accession>A0A4R9JS53</accession>
<keyword evidence="1" id="KW-0732">Signal</keyword>
<dbReference type="AlphaFoldDB" id="A0A4R9JS53"/>
<comment type="caution">
    <text evidence="2">The sequence shown here is derived from an EMBL/GenBank/DDBJ whole genome shotgun (WGS) entry which is preliminary data.</text>
</comment>
<evidence type="ECO:0000313" key="2">
    <source>
        <dbReference type="EMBL" id="TGL55511.1"/>
    </source>
</evidence>